<dbReference type="Pfam" id="PF07969">
    <property type="entry name" value="Amidohydro_3"/>
    <property type="match status" value="1"/>
</dbReference>
<dbReference type="InterPro" id="IPR032466">
    <property type="entry name" value="Metal_Hydrolase"/>
</dbReference>
<reference evidence="3" key="1">
    <citation type="submission" date="2024-02" db="EMBL/GenBank/DDBJ databases">
        <authorList>
            <consortium name="ELIXIR-Norway"/>
            <consortium name="Elixir Norway"/>
        </authorList>
    </citation>
    <scope>NUCLEOTIDE SEQUENCE</scope>
</reference>
<dbReference type="Gene3D" id="3.10.310.70">
    <property type="match status" value="1"/>
</dbReference>
<dbReference type="InterPro" id="IPR013108">
    <property type="entry name" value="Amidohydro_3"/>
</dbReference>
<feature type="transmembrane region" description="Helical" evidence="1">
    <location>
        <begin position="638"/>
        <end position="657"/>
    </location>
</feature>
<feature type="domain" description="Amidohydrolase 3" evidence="2">
    <location>
        <begin position="104"/>
        <end position="586"/>
    </location>
</feature>
<dbReference type="InterPro" id="IPR003784">
    <property type="entry name" value="BioY"/>
</dbReference>
<evidence type="ECO:0000313" key="4">
    <source>
        <dbReference type="Proteomes" id="UP001497512"/>
    </source>
</evidence>
<dbReference type="PANTHER" id="PTHR22642">
    <property type="entry name" value="IMIDAZOLONEPROPIONASE"/>
    <property type="match status" value="1"/>
</dbReference>
<dbReference type="Gene3D" id="1.10.1760.20">
    <property type="match status" value="1"/>
</dbReference>
<feature type="transmembrane region" description="Helical" evidence="1">
    <location>
        <begin position="12"/>
        <end position="33"/>
    </location>
</feature>
<dbReference type="PANTHER" id="PTHR22642:SF2">
    <property type="entry name" value="PROTEIN LONG AFTER FAR-RED 3"/>
    <property type="match status" value="1"/>
</dbReference>
<keyword evidence="1" id="KW-0812">Transmembrane</keyword>
<dbReference type="InterPro" id="IPR033932">
    <property type="entry name" value="YtcJ-like"/>
</dbReference>
<evidence type="ECO:0000313" key="3">
    <source>
        <dbReference type="EMBL" id="CAK9234940.1"/>
    </source>
</evidence>
<feature type="transmembrane region" description="Helical" evidence="1">
    <location>
        <begin position="694"/>
        <end position="711"/>
    </location>
</feature>
<dbReference type="Gene3D" id="3.20.20.140">
    <property type="entry name" value="Metal-dependent hydrolases"/>
    <property type="match status" value="1"/>
</dbReference>
<gene>
    <name evidence="3" type="ORF">CSSPTR1EN2_LOCUS22468</name>
</gene>
<protein>
    <recommendedName>
        <fullName evidence="2">Amidohydrolase 3 domain-containing protein</fullName>
    </recommendedName>
</protein>
<dbReference type="EMBL" id="OZ019900">
    <property type="protein sequence ID" value="CAK9234940.1"/>
    <property type="molecule type" value="Genomic_DNA"/>
</dbReference>
<keyword evidence="1" id="KW-1133">Transmembrane helix</keyword>
<dbReference type="InterPro" id="IPR011059">
    <property type="entry name" value="Metal-dep_hydrolase_composite"/>
</dbReference>
<dbReference type="SUPFAM" id="SSF51338">
    <property type="entry name" value="Composite domain of metallo-dependent hydrolases"/>
    <property type="match status" value="1"/>
</dbReference>
<dbReference type="SUPFAM" id="SSF51556">
    <property type="entry name" value="Metallo-dependent hydrolases"/>
    <property type="match status" value="1"/>
</dbReference>
<evidence type="ECO:0000259" key="2">
    <source>
        <dbReference type="Pfam" id="PF07969"/>
    </source>
</evidence>
<sequence>MGRCGLLMLQGLLLPVFIVITSVFVEIVCAGLLNPDTYLGLKEDLAKALRWEEDETADIVYVNATIWTGNPRQPWAEFMAVVHGQVSKIGNSSQIQVIIGTKTKVVDLGGRFVVPGFIDSHVHFISGGLMMRYVDLGGVHSCAQFTAKLRLAAQGTKNGHWILGSNWNNENWGGELPKASWIDSATVSHPVWVYRQDWHMCLANSVAMELANITQDTPEPQGGTIQKDIRGVPTGVFVDTAMSLVTRFVPKPSLEERRAALIAAGKLALARGVTSVVDFGRFSPGETAQQAWDDFNDVYMWAEATGTMCVRVSAFLPLETWPAVAALVKQRRSPVSHWLHVGGVKAFADGSLGSGSALFHEAYADDNTNYGLHVSDPDWLLEAVLEADNAGLQVAVHAIGDAANDQVLAMFDTVKSKNGHRDRRFRIEHAQHLSGGAPRHFGTSSVIASVQPYHLLDDAEYASRKLGEERALQSSYLFNSLLGNGTQLALGSDWPVSPLDPLRGIRAATRRTPNGWQSPWIPFEIISSEAALTGYTVGAAYASFMDTYVGSLSPGKYADFVVLSHEHVIESDAQSVLATYIGGLLVHNTSMVPSMKSSIKQGAKEALYWKAMVLRCVLGAIALAAAAQVCIYRPGNPVPITLQSLAVLALSVVLGSHLGMGAVLLYLLGGACGLPIFAGGSSGHHILLTEKSSGYLWGFLLAAWLAGHASGKDIMGLFWLSAASLTVLAVGGMRLAVIIGWRTAWQVGVAPFLLEALFKALLVKFGQVVYCYICGTSSQ</sequence>
<dbReference type="CDD" id="cd01300">
    <property type="entry name" value="YtcJ_like"/>
    <property type="match status" value="1"/>
</dbReference>
<organism evidence="3 4">
    <name type="scientific">Sphagnum troendelagicum</name>
    <dbReference type="NCBI Taxonomy" id="128251"/>
    <lineage>
        <taxon>Eukaryota</taxon>
        <taxon>Viridiplantae</taxon>
        <taxon>Streptophyta</taxon>
        <taxon>Embryophyta</taxon>
        <taxon>Bryophyta</taxon>
        <taxon>Sphagnophytina</taxon>
        <taxon>Sphagnopsida</taxon>
        <taxon>Sphagnales</taxon>
        <taxon>Sphagnaceae</taxon>
        <taxon>Sphagnum</taxon>
    </lineage>
</organism>
<keyword evidence="4" id="KW-1185">Reference proteome</keyword>
<name>A0ABP0V231_9BRYO</name>
<evidence type="ECO:0000256" key="1">
    <source>
        <dbReference type="SAM" id="Phobius"/>
    </source>
</evidence>
<feature type="transmembrane region" description="Helical" evidence="1">
    <location>
        <begin position="717"/>
        <end position="737"/>
    </location>
</feature>
<feature type="transmembrane region" description="Helical" evidence="1">
    <location>
        <begin position="607"/>
        <end position="631"/>
    </location>
</feature>
<dbReference type="Pfam" id="PF02632">
    <property type="entry name" value="BioY"/>
    <property type="match status" value="1"/>
</dbReference>
<dbReference type="Proteomes" id="UP001497512">
    <property type="component" value="Chromosome 8"/>
</dbReference>
<proteinExistence type="predicted"/>
<dbReference type="Gene3D" id="2.30.40.10">
    <property type="entry name" value="Urease, subunit C, domain 1"/>
    <property type="match status" value="1"/>
</dbReference>
<accession>A0ABP0V231</accession>
<keyword evidence="1" id="KW-0472">Membrane</keyword>